<sequence>MRGLRSAGFTLPELLITVTILGILAMAAIPSMTSFIVTQRTRNASMDLASAIVLGRAEAIKRNTTVTVTANAGAWNRGWTVAAGAETVRTYTDYRGLDVTSAEGSSMSIGNDGRLLSGPMSFLVRPEATSATTDVICVLVSGTGRVASHKGTC</sequence>
<dbReference type="EMBL" id="AKCV02000020">
    <property type="protein sequence ID" value="TMS57757.1"/>
    <property type="molecule type" value="Genomic_DNA"/>
</dbReference>
<gene>
    <name evidence="1" type="ORF">MW7_011380</name>
</gene>
<protein>
    <submittedName>
        <fullName evidence="1">Prepilin-type N-terminal cleavage/methylation domain-containing protein</fullName>
    </submittedName>
</protein>
<name>A0ACD3SNW3_9BURK</name>
<dbReference type="Proteomes" id="UP000004277">
    <property type="component" value="Unassembled WGS sequence"/>
</dbReference>
<proteinExistence type="predicted"/>
<reference evidence="1" key="1">
    <citation type="submission" date="2019-05" db="EMBL/GenBank/DDBJ databases">
        <title>Revised genome assembly of Burkholderiaceae (previously Ralstonia) sp. PBA.</title>
        <authorList>
            <person name="Gan H.M."/>
        </authorList>
    </citation>
    <scope>NUCLEOTIDE SEQUENCE</scope>
    <source>
        <strain evidence="1">PBA</strain>
    </source>
</reference>
<keyword evidence="2" id="KW-1185">Reference proteome</keyword>
<comment type="caution">
    <text evidence="1">The sequence shown here is derived from an EMBL/GenBank/DDBJ whole genome shotgun (WGS) entry which is preliminary data.</text>
</comment>
<accession>A0ACD3SNW3</accession>
<evidence type="ECO:0000313" key="1">
    <source>
        <dbReference type="EMBL" id="TMS57757.1"/>
    </source>
</evidence>
<evidence type="ECO:0000313" key="2">
    <source>
        <dbReference type="Proteomes" id="UP000004277"/>
    </source>
</evidence>
<organism evidence="1 2">
    <name type="scientific">Imbroritus primus</name>
    <dbReference type="NCBI Taxonomy" id="3058603"/>
    <lineage>
        <taxon>Bacteria</taxon>
        <taxon>Pseudomonadati</taxon>
        <taxon>Pseudomonadota</taxon>
        <taxon>Betaproteobacteria</taxon>
        <taxon>Burkholderiales</taxon>
        <taxon>Burkholderiaceae</taxon>
        <taxon>Imbroritus</taxon>
    </lineage>
</organism>